<comment type="catalytic activity">
    <reaction evidence="7">
        <text>Endonucleolytic cleavage of RNA, removing 5'-extranucleotides from tRNA precursor.</text>
        <dbReference type="EC" id="3.1.26.5"/>
    </reaction>
</comment>
<keyword evidence="4 7" id="KW-0255">Endonuclease</keyword>
<evidence type="ECO:0000256" key="8">
    <source>
        <dbReference type="NCBIfam" id="TIGR00188"/>
    </source>
</evidence>
<dbReference type="RefSeq" id="WP_126616247.1">
    <property type="nucleotide sequence ID" value="NZ_RXMA01000011.1"/>
</dbReference>
<dbReference type="Proteomes" id="UP000277007">
    <property type="component" value="Unassembled WGS sequence"/>
</dbReference>
<name>A0A3S0I0F3_9PROT</name>
<dbReference type="InterPro" id="IPR020539">
    <property type="entry name" value="RNase_P_CS"/>
</dbReference>
<dbReference type="InterPro" id="IPR014721">
    <property type="entry name" value="Ribsml_uS5_D2-typ_fold_subgr"/>
</dbReference>
<keyword evidence="3 7" id="KW-0540">Nuclease</keyword>
<keyword evidence="6 7" id="KW-0694">RNA-binding</keyword>
<dbReference type="EMBL" id="RXMA01000011">
    <property type="protein sequence ID" value="RTR19542.1"/>
    <property type="molecule type" value="Genomic_DNA"/>
</dbReference>
<dbReference type="PROSITE" id="PS00648">
    <property type="entry name" value="RIBONUCLEASE_P"/>
    <property type="match status" value="1"/>
</dbReference>
<dbReference type="OrthoDB" id="9810867at2"/>
<evidence type="ECO:0000256" key="9">
    <source>
        <dbReference type="SAM" id="MobiDB-lite"/>
    </source>
</evidence>
<evidence type="ECO:0000313" key="10">
    <source>
        <dbReference type="EMBL" id="RTR19542.1"/>
    </source>
</evidence>
<evidence type="ECO:0000256" key="7">
    <source>
        <dbReference type="HAMAP-Rule" id="MF_00227"/>
    </source>
</evidence>
<dbReference type="NCBIfam" id="TIGR00188">
    <property type="entry name" value="rnpA"/>
    <property type="match status" value="1"/>
</dbReference>
<sequence length="176" mass="18837">MTAPDRAVGRLMRRPEFLAVAGTRRKHVAPGLILQVRQHDERQRPAPGEPLVRVGLTASRKVGNAVVRNRARRRLREAARQILPVYAVPGHDFVLVARATTAERPWADLLGDLLAGLKRLGLLVGPLPAKATLVTPGAPKLRPGEPATTEPAQPQPTPPESGRSEGADPASLSPLA</sequence>
<keyword evidence="11" id="KW-1185">Reference proteome</keyword>
<dbReference type="HAMAP" id="MF_00227">
    <property type="entry name" value="RNase_P"/>
    <property type="match status" value="1"/>
</dbReference>
<evidence type="ECO:0000256" key="4">
    <source>
        <dbReference type="ARBA" id="ARBA00022759"/>
    </source>
</evidence>
<dbReference type="AlphaFoldDB" id="A0A3S0I0F3"/>
<dbReference type="EC" id="3.1.26.5" evidence="7 8"/>
<keyword evidence="2 7" id="KW-0819">tRNA processing</keyword>
<comment type="subunit">
    <text evidence="7">Consists of a catalytic RNA component (M1 or rnpB) and a protein subunit.</text>
</comment>
<dbReference type="Pfam" id="PF00825">
    <property type="entry name" value="Ribonuclease_P"/>
    <property type="match status" value="1"/>
</dbReference>
<organism evidence="10 11">
    <name type="scientific">Azospirillum griseum</name>
    <dbReference type="NCBI Taxonomy" id="2496639"/>
    <lineage>
        <taxon>Bacteria</taxon>
        <taxon>Pseudomonadati</taxon>
        <taxon>Pseudomonadota</taxon>
        <taxon>Alphaproteobacteria</taxon>
        <taxon>Rhodospirillales</taxon>
        <taxon>Azospirillaceae</taxon>
        <taxon>Azospirillum</taxon>
    </lineage>
</organism>
<dbReference type="GO" id="GO:0004526">
    <property type="term" value="F:ribonuclease P activity"/>
    <property type="evidence" value="ECO:0007669"/>
    <property type="project" value="UniProtKB-UniRule"/>
</dbReference>
<dbReference type="SUPFAM" id="SSF54211">
    <property type="entry name" value="Ribosomal protein S5 domain 2-like"/>
    <property type="match status" value="1"/>
</dbReference>
<evidence type="ECO:0000256" key="2">
    <source>
        <dbReference type="ARBA" id="ARBA00022694"/>
    </source>
</evidence>
<evidence type="ECO:0000256" key="5">
    <source>
        <dbReference type="ARBA" id="ARBA00022801"/>
    </source>
</evidence>
<dbReference type="PANTHER" id="PTHR33992">
    <property type="entry name" value="RIBONUCLEASE P PROTEIN COMPONENT"/>
    <property type="match status" value="1"/>
</dbReference>
<dbReference type="GO" id="GO:0030677">
    <property type="term" value="C:ribonuclease P complex"/>
    <property type="evidence" value="ECO:0007669"/>
    <property type="project" value="TreeGrafter"/>
</dbReference>
<evidence type="ECO:0000313" key="11">
    <source>
        <dbReference type="Proteomes" id="UP000277007"/>
    </source>
</evidence>
<dbReference type="GO" id="GO:0042781">
    <property type="term" value="F:3'-tRNA processing endoribonuclease activity"/>
    <property type="evidence" value="ECO:0007669"/>
    <property type="project" value="TreeGrafter"/>
</dbReference>
<keyword evidence="5 7" id="KW-0378">Hydrolase</keyword>
<dbReference type="Gene3D" id="3.30.230.10">
    <property type="match status" value="1"/>
</dbReference>
<dbReference type="PANTHER" id="PTHR33992:SF1">
    <property type="entry name" value="RIBONUCLEASE P PROTEIN COMPONENT"/>
    <property type="match status" value="1"/>
</dbReference>
<accession>A0A3S0I0F3</accession>
<evidence type="ECO:0000256" key="3">
    <source>
        <dbReference type="ARBA" id="ARBA00022722"/>
    </source>
</evidence>
<proteinExistence type="inferred from homology"/>
<evidence type="ECO:0000256" key="1">
    <source>
        <dbReference type="ARBA" id="ARBA00002663"/>
    </source>
</evidence>
<dbReference type="InterPro" id="IPR000100">
    <property type="entry name" value="RNase_P"/>
</dbReference>
<reference evidence="10 11" key="1">
    <citation type="submission" date="2018-12" db="EMBL/GenBank/DDBJ databases">
        <authorList>
            <person name="Yang Y."/>
        </authorList>
    </citation>
    <scope>NUCLEOTIDE SEQUENCE [LARGE SCALE GENOMIC DNA]</scope>
    <source>
        <strain evidence="10 11">L-25-5w-1</strain>
    </source>
</reference>
<evidence type="ECO:0000256" key="6">
    <source>
        <dbReference type="ARBA" id="ARBA00022884"/>
    </source>
</evidence>
<protein>
    <recommendedName>
        <fullName evidence="7 8">Ribonuclease P protein component</fullName>
        <shortName evidence="7">RNase P protein</shortName>
        <shortName evidence="7">RNaseP protein</shortName>
        <ecNumber evidence="7 8">3.1.26.5</ecNumber>
    </recommendedName>
    <alternativeName>
        <fullName evidence="7">Protein C5</fullName>
    </alternativeName>
</protein>
<gene>
    <name evidence="7 10" type="primary">rnpA</name>
    <name evidence="10" type="ORF">EJ903_13715</name>
</gene>
<dbReference type="GO" id="GO:0000049">
    <property type="term" value="F:tRNA binding"/>
    <property type="evidence" value="ECO:0007669"/>
    <property type="project" value="UniProtKB-UniRule"/>
</dbReference>
<feature type="region of interest" description="Disordered" evidence="9">
    <location>
        <begin position="133"/>
        <end position="176"/>
    </location>
</feature>
<comment type="caution">
    <text evidence="10">The sequence shown here is derived from an EMBL/GenBank/DDBJ whole genome shotgun (WGS) entry which is preliminary data.</text>
</comment>
<comment type="similarity">
    <text evidence="7">Belongs to the RnpA family.</text>
</comment>
<dbReference type="InterPro" id="IPR020568">
    <property type="entry name" value="Ribosomal_Su5_D2-typ_SF"/>
</dbReference>
<comment type="function">
    <text evidence="1 7">RNaseP catalyzes the removal of the 5'-leader sequence from pre-tRNA to produce the mature 5'-terminus. It can also cleave other RNA substrates such as 4.5S RNA. The protein component plays an auxiliary but essential role in vivo by binding to the 5'-leader sequence and broadening the substrate specificity of the ribozyme.</text>
</comment>
<dbReference type="GO" id="GO:0001682">
    <property type="term" value="P:tRNA 5'-leader removal"/>
    <property type="evidence" value="ECO:0007669"/>
    <property type="project" value="UniProtKB-UniRule"/>
</dbReference>